<gene>
    <name evidence="7" type="ORF">C2E20_6302</name>
</gene>
<dbReference type="Pfam" id="PF04839">
    <property type="entry name" value="PSRP-3_Ycf65"/>
    <property type="match status" value="1"/>
</dbReference>
<reference evidence="7 8" key="1">
    <citation type="journal article" date="2018" name="Plant J.">
        <title>Genome sequences of Chlorella sorokiniana UTEX 1602 and Micractinium conductrix SAG 241.80: implications to maltose excretion by a green alga.</title>
        <authorList>
            <person name="Arriola M.B."/>
            <person name="Velmurugan N."/>
            <person name="Zhang Y."/>
            <person name="Plunkett M.H."/>
            <person name="Hondzo H."/>
            <person name="Barney B.M."/>
        </authorList>
    </citation>
    <scope>NUCLEOTIDE SEQUENCE [LARGE SCALE GENOMIC DNA]</scope>
    <source>
        <strain evidence="7 8">SAG 241.80</strain>
    </source>
</reference>
<dbReference type="InterPro" id="IPR006924">
    <property type="entry name" value="Ribosomal_cS23-like"/>
</dbReference>
<comment type="caution">
    <text evidence="7">The sequence shown here is derived from an EMBL/GenBank/DDBJ whole genome shotgun (WGS) entry which is preliminary data.</text>
</comment>
<dbReference type="GO" id="GO:0005840">
    <property type="term" value="C:ribosome"/>
    <property type="evidence" value="ECO:0007669"/>
    <property type="project" value="UniProtKB-KW"/>
</dbReference>
<protein>
    <recommendedName>
        <fullName evidence="5">30S ribosomal protein 3, chloroplastic</fullName>
    </recommendedName>
</protein>
<dbReference type="Gene3D" id="3.30.390.140">
    <property type="match status" value="1"/>
</dbReference>
<keyword evidence="4" id="KW-0687">Ribonucleoprotein</keyword>
<feature type="coiled-coil region" evidence="6">
    <location>
        <begin position="40"/>
        <end position="68"/>
    </location>
</feature>
<dbReference type="STRING" id="554055.A0A2P6V7Z7"/>
<dbReference type="Proteomes" id="UP000239649">
    <property type="component" value="Unassembled WGS sequence"/>
</dbReference>
<dbReference type="PANTHER" id="PTHR35108">
    <property type="entry name" value="30S RIBOSOMAL PROTEIN 3, CHLOROPLASTIC"/>
    <property type="match status" value="1"/>
</dbReference>
<sequence length="189" mass="21100">MASCFVVARAAARPAQVARSSKVRQLAARAPYRAMYFHTRQSIMAAAAEAEEAVVEEEEEVVEEVEEEDVPSSSFAAKLAKLQAAEGAPAPDAQFALNFLWLDKNIAVAVDQVFGQGQRSPVTEYFFWPRKDAWEELKATLDTRGWIGEREKVLLLNTTTEVINYWQDENKHSLEEARAAFPGCKFQGS</sequence>
<evidence type="ECO:0000256" key="6">
    <source>
        <dbReference type="SAM" id="Coils"/>
    </source>
</evidence>
<keyword evidence="8" id="KW-1185">Reference proteome</keyword>
<evidence type="ECO:0000256" key="5">
    <source>
        <dbReference type="ARBA" id="ARBA00035379"/>
    </source>
</evidence>
<dbReference type="InterPro" id="IPR038447">
    <property type="entry name" value="PSRP-3/Ycf65_sf"/>
</dbReference>
<evidence type="ECO:0000256" key="3">
    <source>
        <dbReference type="ARBA" id="ARBA00022980"/>
    </source>
</evidence>
<name>A0A2P6V7Z7_9CHLO</name>
<proteinExistence type="inferred from homology"/>
<comment type="subunit">
    <text evidence="2">Part of the 30S ribosomal subunit.</text>
</comment>
<organism evidence="7 8">
    <name type="scientific">Micractinium conductrix</name>
    <dbReference type="NCBI Taxonomy" id="554055"/>
    <lineage>
        <taxon>Eukaryota</taxon>
        <taxon>Viridiplantae</taxon>
        <taxon>Chlorophyta</taxon>
        <taxon>core chlorophytes</taxon>
        <taxon>Trebouxiophyceae</taxon>
        <taxon>Chlorellales</taxon>
        <taxon>Chlorellaceae</taxon>
        <taxon>Chlorella clade</taxon>
        <taxon>Micractinium</taxon>
    </lineage>
</organism>
<evidence type="ECO:0000313" key="7">
    <source>
        <dbReference type="EMBL" id="PSC70211.1"/>
    </source>
</evidence>
<dbReference type="OrthoDB" id="1918956at2759"/>
<accession>A0A2P6V7Z7</accession>
<dbReference type="PANTHER" id="PTHR35108:SF1">
    <property type="entry name" value="OS04G0461100 PROTEIN"/>
    <property type="match status" value="1"/>
</dbReference>
<evidence type="ECO:0000256" key="4">
    <source>
        <dbReference type="ARBA" id="ARBA00023274"/>
    </source>
</evidence>
<dbReference type="EMBL" id="LHPF02000021">
    <property type="protein sequence ID" value="PSC70211.1"/>
    <property type="molecule type" value="Genomic_DNA"/>
</dbReference>
<dbReference type="GO" id="GO:0003735">
    <property type="term" value="F:structural constituent of ribosome"/>
    <property type="evidence" value="ECO:0007669"/>
    <property type="project" value="InterPro"/>
</dbReference>
<evidence type="ECO:0000313" key="8">
    <source>
        <dbReference type="Proteomes" id="UP000239649"/>
    </source>
</evidence>
<evidence type="ECO:0000256" key="1">
    <source>
        <dbReference type="ARBA" id="ARBA00008561"/>
    </source>
</evidence>
<evidence type="ECO:0000256" key="2">
    <source>
        <dbReference type="ARBA" id="ARBA00011458"/>
    </source>
</evidence>
<comment type="similarity">
    <text evidence="1">Belongs to the chloroplast-specific ribosomal protein cS23 family.</text>
</comment>
<dbReference type="GO" id="GO:1990904">
    <property type="term" value="C:ribonucleoprotein complex"/>
    <property type="evidence" value="ECO:0007669"/>
    <property type="project" value="UniProtKB-KW"/>
</dbReference>
<dbReference type="GO" id="GO:0006412">
    <property type="term" value="P:translation"/>
    <property type="evidence" value="ECO:0007669"/>
    <property type="project" value="InterPro"/>
</dbReference>
<keyword evidence="6" id="KW-0175">Coiled coil</keyword>
<keyword evidence="3" id="KW-0689">Ribosomal protein</keyword>
<dbReference type="AlphaFoldDB" id="A0A2P6V7Z7"/>